<keyword evidence="4" id="KW-1005">Bacterial flagellum biogenesis</keyword>
<evidence type="ECO:0000259" key="5">
    <source>
        <dbReference type="SMART" id="SM00858"/>
    </source>
</evidence>
<keyword evidence="6" id="KW-0282">Flagellum</keyword>
<dbReference type="GO" id="GO:0042597">
    <property type="term" value="C:periplasmic space"/>
    <property type="evidence" value="ECO:0007669"/>
    <property type="project" value="UniProtKB-SubCell"/>
</dbReference>
<dbReference type="Proteomes" id="UP000594118">
    <property type="component" value="Chromosome"/>
</dbReference>
<dbReference type="NCBIfam" id="TIGR03170">
    <property type="entry name" value="flgA_cterm"/>
    <property type="match status" value="1"/>
</dbReference>
<comment type="subcellular location">
    <subcellularLocation>
        <location evidence="1 4">Periplasm</location>
    </subcellularLocation>
</comment>
<gene>
    <name evidence="6" type="primary">flgA</name>
    <name evidence="6" type="ORF">F3W81_14275</name>
</gene>
<dbReference type="RefSeq" id="WP_193079801.1">
    <property type="nucleotide sequence ID" value="NZ_CP045201.1"/>
</dbReference>
<evidence type="ECO:0000256" key="1">
    <source>
        <dbReference type="ARBA" id="ARBA00004418"/>
    </source>
</evidence>
<dbReference type="KEGG" id="pshq:F3W81_14275"/>
<sequence length="139" mass="14357">MRAMIACVLLSLPGAAAQAETVVAARTLPAQTLIGPGDLVLHDGDMPGALTGLEGLIGQETRVAIYAGRPLRPGDLGPPALIERNAIVSLIYDRGGLVIVAEARSLARAGEGEVIRVMNLSSRQTVNGVVQPDGTVKVQ</sequence>
<keyword evidence="6" id="KW-0969">Cilium</keyword>
<keyword evidence="2 4" id="KW-0732">Signal</keyword>
<dbReference type="PANTHER" id="PTHR36307">
    <property type="entry name" value="FLAGELLA BASAL BODY P-RING FORMATION PROTEIN FLGA"/>
    <property type="match status" value="1"/>
</dbReference>
<proteinExistence type="inferred from homology"/>
<dbReference type="AlphaFoldDB" id="A0A7L9WR13"/>
<dbReference type="Pfam" id="PF13144">
    <property type="entry name" value="ChapFlgA"/>
    <property type="match status" value="1"/>
</dbReference>
<dbReference type="GO" id="GO:0044780">
    <property type="term" value="P:bacterial-type flagellum assembly"/>
    <property type="evidence" value="ECO:0007669"/>
    <property type="project" value="InterPro"/>
</dbReference>
<keyword evidence="3 4" id="KW-0574">Periplasm</keyword>
<feature type="chain" id="PRO_5033102948" description="Flagella basal body P-ring formation protein FlgA" evidence="4">
    <location>
        <begin position="20"/>
        <end position="139"/>
    </location>
</feature>
<comment type="similarity">
    <text evidence="4">Belongs to the FlgA family.</text>
</comment>
<dbReference type="EMBL" id="CP045201">
    <property type="protein sequence ID" value="QOL81886.1"/>
    <property type="molecule type" value="Genomic_DNA"/>
</dbReference>
<evidence type="ECO:0000256" key="3">
    <source>
        <dbReference type="ARBA" id="ARBA00022764"/>
    </source>
</evidence>
<feature type="domain" description="SAF" evidence="5">
    <location>
        <begin position="19"/>
        <end position="77"/>
    </location>
</feature>
<reference evidence="6 7" key="1">
    <citation type="submission" date="2019-10" db="EMBL/GenBank/DDBJ databases">
        <title>Pseudopuniceibacterium sp. HQ09 islated from Antarctica.</title>
        <authorList>
            <person name="Liao L."/>
            <person name="Su S."/>
            <person name="Chen B."/>
            <person name="Yu Y."/>
        </authorList>
    </citation>
    <scope>NUCLEOTIDE SEQUENCE [LARGE SCALE GENOMIC DNA]</scope>
    <source>
        <strain evidence="6 7">HQ09</strain>
    </source>
</reference>
<dbReference type="Gene3D" id="2.30.30.760">
    <property type="match status" value="1"/>
</dbReference>
<dbReference type="SMART" id="SM00858">
    <property type="entry name" value="SAF"/>
    <property type="match status" value="1"/>
</dbReference>
<dbReference type="PANTHER" id="PTHR36307:SF1">
    <property type="entry name" value="FLAGELLA BASAL BODY P-RING FORMATION PROTEIN FLGA"/>
    <property type="match status" value="1"/>
</dbReference>
<dbReference type="InterPro" id="IPR017585">
    <property type="entry name" value="SAF_FlgA"/>
</dbReference>
<evidence type="ECO:0000313" key="7">
    <source>
        <dbReference type="Proteomes" id="UP000594118"/>
    </source>
</evidence>
<protein>
    <recommendedName>
        <fullName evidence="4">Flagella basal body P-ring formation protein FlgA</fullName>
    </recommendedName>
</protein>
<accession>A0A7L9WR13</accession>
<dbReference type="InterPro" id="IPR039246">
    <property type="entry name" value="Flagellar_FlgA"/>
</dbReference>
<keyword evidence="7" id="KW-1185">Reference proteome</keyword>
<evidence type="ECO:0000256" key="4">
    <source>
        <dbReference type="RuleBase" id="RU362063"/>
    </source>
</evidence>
<dbReference type="InterPro" id="IPR013974">
    <property type="entry name" value="SAF"/>
</dbReference>
<feature type="signal peptide" evidence="4">
    <location>
        <begin position="1"/>
        <end position="19"/>
    </location>
</feature>
<dbReference type="CDD" id="cd11614">
    <property type="entry name" value="SAF_CpaB_FlgA_like"/>
    <property type="match status" value="1"/>
</dbReference>
<evidence type="ECO:0000313" key="6">
    <source>
        <dbReference type="EMBL" id="QOL81886.1"/>
    </source>
</evidence>
<keyword evidence="6" id="KW-0966">Cell projection</keyword>
<name>A0A7L9WR13_9RHOB</name>
<organism evidence="6 7">
    <name type="scientific">Pseudooceanicola spongiae</name>
    <dbReference type="NCBI Taxonomy" id="2613965"/>
    <lineage>
        <taxon>Bacteria</taxon>
        <taxon>Pseudomonadati</taxon>
        <taxon>Pseudomonadota</taxon>
        <taxon>Alphaproteobacteria</taxon>
        <taxon>Rhodobacterales</taxon>
        <taxon>Paracoccaceae</taxon>
        <taxon>Pseudooceanicola</taxon>
    </lineage>
</organism>
<comment type="function">
    <text evidence="4">Involved in the assembly process of the P-ring formation. It may associate with FlgF on the rod constituting a structure essential for the P-ring assembly or may act as a modulator protein for the P-ring assembly.</text>
</comment>
<evidence type="ECO:0000256" key="2">
    <source>
        <dbReference type="ARBA" id="ARBA00022729"/>
    </source>
</evidence>